<dbReference type="SMART" id="SM00195">
    <property type="entry name" value="DSPc"/>
    <property type="match status" value="1"/>
</dbReference>
<keyword evidence="10" id="KW-1185">Reference proteome</keyword>
<dbReference type="InterPro" id="IPR029021">
    <property type="entry name" value="Prot-tyrosine_phosphatase-like"/>
</dbReference>
<evidence type="ECO:0000256" key="1">
    <source>
        <dbReference type="ARBA" id="ARBA00008601"/>
    </source>
</evidence>
<evidence type="ECO:0000256" key="3">
    <source>
        <dbReference type="ARBA" id="ARBA00022801"/>
    </source>
</evidence>
<dbReference type="GO" id="GO:0033550">
    <property type="term" value="F:MAP kinase tyrosine phosphatase activity"/>
    <property type="evidence" value="ECO:0007669"/>
    <property type="project" value="TreeGrafter"/>
</dbReference>
<sequence length="603" mass="68394">MKPEFKLNLVVIMIYISGSVPWSAGRQTEICTLGPEEFWLKSALSFFLGRTQIAPSGCDEARGKNCGVLVHCLAGISRSVTVTVAYLMQKLNLSMNDAYDIVKMKKSNISPNFNFMGQLLDFERTLGLSSPCDNRVPNQQLYFTTPSNQNVFQVDSLQSTDKEMQLSLFLASAVKKQLPVQATKGYTVWNRLLQREGTWQLSGQDRGDRAAGPPVNPSSLSLWERHGGVAVNQVVLTENKTAQESKTHQVIFTIGKQETSERDYQGSKRTFGGLEEKKEVRRVVRFQLWQRTRDWYPNSLLPRLKVILKKNLQNKFILLVIEFIVWMRMRRIYCLDDEKPIHGKHSASFLNHNGSPSLPLEKKKQPRSVTRRSKSIPNFTLHRTCGLWDIEFGGGGVINSVLKQKQTQKSPLLGKDKGIREAKESNKLDDKIYFDSLILLTSSKSSPKNLLKIAMNARLLAFSKHERVKNDTLIQERVGDTAFSSSDSSQERRNANLSLVEPAVCQLPAQHRNSQRAGMDALLMQHVDCLFGELKRKQARNEAKKFLLRIGPNISFYKEKKCVEKYNLQILFIVFVLEEKVQTTALGLDTFSGPRVKEFLSSS</sequence>
<evidence type="ECO:0000256" key="2">
    <source>
        <dbReference type="ARBA" id="ARBA00013064"/>
    </source>
</evidence>
<dbReference type="InterPro" id="IPR020422">
    <property type="entry name" value="TYR_PHOSPHATASE_DUAL_dom"/>
</dbReference>
<evidence type="ECO:0000259" key="7">
    <source>
        <dbReference type="PROSITE" id="PS50054"/>
    </source>
</evidence>
<dbReference type="PROSITE" id="PS50056">
    <property type="entry name" value="TYR_PHOSPHATASE_2"/>
    <property type="match status" value="1"/>
</dbReference>
<dbReference type="GO" id="GO:0043065">
    <property type="term" value="P:positive regulation of apoptotic process"/>
    <property type="evidence" value="ECO:0007669"/>
    <property type="project" value="TreeGrafter"/>
</dbReference>
<feature type="domain" description="Tyrosine-protein phosphatase" evidence="7">
    <location>
        <begin position="1"/>
        <end position="128"/>
    </location>
</feature>
<feature type="region of interest" description="Disordered" evidence="5">
    <location>
        <begin position="346"/>
        <end position="373"/>
    </location>
</feature>
<dbReference type="GO" id="GO:0070373">
    <property type="term" value="P:negative regulation of ERK1 and ERK2 cascade"/>
    <property type="evidence" value="ECO:0007669"/>
    <property type="project" value="TreeGrafter"/>
</dbReference>
<feature type="domain" description="Tyrosine specific protein phosphatases" evidence="8">
    <location>
        <begin position="45"/>
        <end position="109"/>
    </location>
</feature>
<keyword evidence="6" id="KW-0732">Signal</keyword>
<feature type="chain" id="PRO_5018238126" description="protein-tyrosine-phosphatase" evidence="6">
    <location>
        <begin position="26"/>
        <end position="603"/>
    </location>
</feature>
<accession>A0A3L8SQA7</accession>
<dbReference type="EC" id="3.1.3.48" evidence="2"/>
<keyword evidence="4" id="KW-0904">Protein phosphatase</keyword>
<dbReference type="OrthoDB" id="165342at2759"/>
<feature type="compositionally biased region" description="Basic residues" evidence="5">
    <location>
        <begin position="364"/>
        <end position="373"/>
    </location>
</feature>
<evidence type="ECO:0000313" key="10">
    <source>
        <dbReference type="Proteomes" id="UP000276834"/>
    </source>
</evidence>
<dbReference type="InterPro" id="IPR000387">
    <property type="entry name" value="Tyr_Pase_dom"/>
</dbReference>
<keyword evidence="3" id="KW-0378">Hydrolase</keyword>
<evidence type="ECO:0000259" key="8">
    <source>
        <dbReference type="PROSITE" id="PS50056"/>
    </source>
</evidence>
<dbReference type="GO" id="GO:0008330">
    <property type="term" value="F:protein tyrosine/threonine phosphatase activity"/>
    <property type="evidence" value="ECO:0007669"/>
    <property type="project" value="TreeGrafter"/>
</dbReference>
<reference evidence="9 10" key="1">
    <citation type="journal article" date="2018" name="Proc. R. Soc. B">
        <title>A non-coding region near Follistatin controls head colour polymorphism in the Gouldian finch.</title>
        <authorList>
            <person name="Toomey M.B."/>
            <person name="Marques C.I."/>
            <person name="Andrade P."/>
            <person name="Araujo P.M."/>
            <person name="Sabatino S."/>
            <person name="Gazda M.A."/>
            <person name="Afonso S."/>
            <person name="Lopes R.J."/>
            <person name="Corbo J.C."/>
            <person name="Carneiro M."/>
        </authorList>
    </citation>
    <scope>NUCLEOTIDE SEQUENCE [LARGE SCALE GENOMIC DNA]</scope>
    <source>
        <strain evidence="9">Red01</strain>
        <tissue evidence="9">Muscle</tissue>
    </source>
</reference>
<evidence type="ECO:0000256" key="6">
    <source>
        <dbReference type="SAM" id="SignalP"/>
    </source>
</evidence>
<organism evidence="9 10">
    <name type="scientific">Chloebia gouldiae</name>
    <name type="common">Gouldian finch</name>
    <name type="synonym">Erythrura gouldiae</name>
    <dbReference type="NCBI Taxonomy" id="44316"/>
    <lineage>
        <taxon>Eukaryota</taxon>
        <taxon>Metazoa</taxon>
        <taxon>Chordata</taxon>
        <taxon>Craniata</taxon>
        <taxon>Vertebrata</taxon>
        <taxon>Euteleostomi</taxon>
        <taxon>Archelosauria</taxon>
        <taxon>Archosauria</taxon>
        <taxon>Dinosauria</taxon>
        <taxon>Saurischia</taxon>
        <taxon>Theropoda</taxon>
        <taxon>Coelurosauria</taxon>
        <taxon>Aves</taxon>
        <taxon>Neognathae</taxon>
        <taxon>Neoaves</taxon>
        <taxon>Telluraves</taxon>
        <taxon>Australaves</taxon>
        <taxon>Passeriformes</taxon>
        <taxon>Passeroidea</taxon>
        <taxon>Passeridae</taxon>
        <taxon>Chloebia</taxon>
    </lineage>
</organism>
<evidence type="ECO:0000313" key="9">
    <source>
        <dbReference type="EMBL" id="RLW06361.1"/>
    </source>
</evidence>
<dbReference type="Gene3D" id="3.90.190.10">
    <property type="entry name" value="Protein tyrosine phosphatase superfamily"/>
    <property type="match status" value="1"/>
</dbReference>
<evidence type="ECO:0000256" key="4">
    <source>
        <dbReference type="ARBA" id="ARBA00022912"/>
    </source>
</evidence>
<dbReference type="Pfam" id="PF00782">
    <property type="entry name" value="DSPc"/>
    <property type="match status" value="1"/>
</dbReference>
<comment type="caution">
    <text evidence="9">The sequence shown here is derived from an EMBL/GenBank/DDBJ whole genome shotgun (WGS) entry which is preliminary data.</text>
</comment>
<dbReference type="InterPro" id="IPR000340">
    <property type="entry name" value="Dual-sp_phosphatase_cat-dom"/>
</dbReference>
<dbReference type="PROSITE" id="PS50054">
    <property type="entry name" value="TYR_PHOSPHATASE_DUAL"/>
    <property type="match status" value="1"/>
</dbReference>
<dbReference type="EMBL" id="QUSF01000009">
    <property type="protein sequence ID" value="RLW06361.1"/>
    <property type="molecule type" value="Genomic_DNA"/>
</dbReference>
<dbReference type="GO" id="GO:0005829">
    <property type="term" value="C:cytosol"/>
    <property type="evidence" value="ECO:0007669"/>
    <property type="project" value="TreeGrafter"/>
</dbReference>
<gene>
    <name evidence="9" type="ORF">DV515_00004571</name>
</gene>
<comment type="similarity">
    <text evidence="1">Belongs to the protein-tyrosine phosphatase family. Non-receptor class dual specificity subfamily.</text>
</comment>
<dbReference type="SUPFAM" id="SSF52799">
    <property type="entry name" value="(Phosphotyrosine protein) phosphatases II"/>
    <property type="match status" value="1"/>
</dbReference>
<dbReference type="GO" id="GO:0017017">
    <property type="term" value="F:MAP kinase tyrosine/serine/threonine phosphatase activity"/>
    <property type="evidence" value="ECO:0007669"/>
    <property type="project" value="TreeGrafter"/>
</dbReference>
<dbReference type="AlphaFoldDB" id="A0A3L8SQA7"/>
<protein>
    <recommendedName>
        <fullName evidence="2">protein-tyrosine-phosphatase</fullName>
        <ecNumber evidence="2">3.1.3.48</ecNumber>
    </recommendedName>
</protein>
<dbReference type="GO" id="GO:0060420">
    <property type="term" value="P:regulation of heart growth"/>
    <property type="evidence" value="ECO:0007669"/>
    <property type="project" value="TreeGrafter"/>
</dbReference>
<feature type="signal peptide" evidence="6">
    <location>
        <begin position="1"/>
        <end position="25"/>
    </location>
</feature>
<dbReference type="Proteomes" id="UP000276834">
    <property type="component" value="Unassembled WGS sequence"/>
</dbReference>
<dbReference type="PANTHER" id="PTHR10159">
    <property type="entry name" value="DUAL SPECIFICITY PROTEIN PHOSPHATASE"/>
    <property type="match status" value="1"/>
</dbReference>
<name>A0A3L8SQA7_CHLGU</name>
<proteinExistence type="inferred from homology"/>
<dbReference type="PANTHER" id="PTHR10159:SF45">
    <property type="entry name" value="DUAL SPECIFICITY PROTEIN PHOSPHATASE 6"/>
    <property type="match status" value="1"/>
</dbReference>
<evidence type="ECO:0000256" key="5">
    <source>
        <dbReference type="SAM" id="MobiDB-lite"/>
    </source>
</evidence>